<keyword evidence="12" id="KW-0902">Two-component regulatory system</keyword>
<dbReference type="Pfam" id="PF00672">
    <property type="entry name" value="HAMP"/>
    <property type="match status" value="1"/>
</dbReference>
<feature type="transmembrane region" description="Helical" evidence="17">
    <location>
        <begin position="160"/>
        <end position="177"/>
    </location>
</feature>
<dbReference type="SMART" id="SM00387">
    <property type="entry name" value="HATPase_c"/>
    <property type="match status" value="1"/>
</dbReference>
<dbReference type="Pfam" id="PF00072">
    <property type="entry name" value="Response_reg"/>
    <property type="match status" value="1"/>
</dbReference>
<dbReference type="InterPro" id="IPR003594">
    <property type="entry name" value="HATPase_dom"/>
</dbReference>
<dbReference type="SUPFAM" id="SSF47384">
    <property type="entry name" value="Homodimeric domain of signal transducing histidine kinase"/>
    <property type="match status" value="1"/>
</dbReference>
<feature type="domain" description="HPt" evidence="21">
    <location>
        <begin position="670"/>
        <end position="769"/>
    </location>
</feature>
<keyword evidence="4" id="KW-1003">Cell membrane</keyword>
<evidence type="ECO:0000256" key="7">
    <source>
        <dbReference type="ARBA" id="ARBA00022692"/>
    </source>
</evidence>
<proteinExistence type="predicted"/>
<evidence type="ECO:0000256" key="10">
    <source>
        <dbReference type="ARBA" id="ARBA00022840"/>
    </source>
</evidence>
<protein>
    <recommendedName>
        <fullName evidence="3">histidine kinase</fullName>
        <ecNumber evidence="3">2.7.13.3</ecNumber>
    </recommendedName>
</protein>
<dbReference type="InterPro" id="IPR036641">
    <property type="entry name" value="HPT_dom_sf"/>
</dbReference>
<dbReference type="InterPro" id="IPR036890">
    <property type="entry name" value="HATPase_C_sf"/>
</dbReference>
<evidence type="ECO:0000259" key="21">
    <source>
        <dbReference type="PROSITE" id="PS50894"/>
    </source>
</evidence>
<feature type="coiled-coil region" evidence="16">
    <location>
        <begin position="742"/>
        <end position="769"/>
    </location>
</feature>
<dbReference type="CDD" id="cd17546">
    <property type="entry name" value="REC_hyHK_CKI1_RcsC-like"/>
    <property type="match status" value="1"/>
</dbReference>
<evidence type="ECO:0000256" key="15">
    <source>
        <dbReference type="PROSITE-ProRule" id="PRU00169"/>
    </source>
</evidence>
<evidence type="ECO:0000256" key="3">
    <source>
        <dbReference type="ARBA" id="ARBA00012438"/>
    </source>
</evidence>
<evidence type="ECO:0000256" key="9">
    <source>
        <dbReference type="ARBA" id="ARBA00022777"/>
    </source>
</evidence>
<dbReference type="EC" id="2.7.13.3" evidence="3"/>
<dbReference type="SUPFAM" id="SSF47226">
    <property type="entry name" value="Histidine-containing phosphotransfer domain, HPT domain"/>
    <property type="match status" value="1"/>
</dbReference>
<dbReference type="InterPro" id="IPR004358">
    <property type="entry name" value="Sig_transdc_His_kin-like_C"/>
</dbReference>
<dbReference type="Pfam" id="PF01627">
    <property type="entry name" value="Hpt"/>
    <property type="match status" value="1"/>
</dbReference>
<evidence type="ECO:0000256" key="5">
    <source>
        <dbReference type="ARBA" id="ARBA00022553"/>
    </source>
</evidence>
<dbReference type="PROSITE" id="PS50885">
    <property type="entry name" value="HAMP"/>
    <property type="match status" value="1"/>
</dbReference>
<feature type="domain" description="Histidine kinase" evidence="18">
    <location>
        <begin position="278"/>
        <end position="494"/>
    </location>
</feature>
<dbReference type="SUPFAM" id="SSF55874">
    <property type="entry name" value="ATPase domain of HSP90 chaperone/DNA topoisomerase II/histidine kinase"/>
    <property type="match status" value="1"/>
</dbReference>
<dbReference type="PANTHER" id="PTHR45339">
    <property type="entry name" value="HYBRID SIGNAL TRANSDUCTION HISTIDINE KINASE J"/>
    <property type="match status" value="1"/>
</dbReference>
<keyword evidence="11 17" id="KW-1133">Transmembrane helix</keyword>
<dbReference type="Gene3D" id="6.10.340.10">
    <property type="match status" value="1"/>
</dbReference>
<dbReference type="InterPro" id="IPR003660">
    <property type="entry name" value="HAMP_dom"/>
</dbReference>
<dbReference type="CDD" id="cd00082">
    <property type="entry name" value="HisKA"/>
    <property type="match status" value="1"/>
</dbReference>
<dbReference type="SMART" id="SM00388">
    <property type="entry name" value="HisKA"/>
    <property type="match status" value="1"/>
</dbReference>
<feature type="transmembrane region" description="Helical" evidence="17">
    <location>
        <begin position="20"/>
        <end position="41"/>
    </location>
</feature>
<evidence type="ECO:0000256" key="11">
    <source>
        <dbReference type="ARBA" id="ARBA00022989"/>
    </source>
</evidence>
<dbReference type="InterPro" id="IPR008207">
    <property type="entry name" value="Sig_transdc_His_kin_Hpt_dom"/>
</dbReference>
<dbReference type="InterPro" id="IPR011006">
    <property type="entry name" value="CheY-like_superfamily"/>
</dbReference>
<evidence type="ECO:0000256" key="6">
    <source>
        <dbReference type="ARBA" id="ARBA00022679"/>
    </source>
</evidence>
<dbReference type="InterPro" id="IPR036097">
    <property type="entry name" value="HisK_dim/P_sf"/>
</dbReference>
<reference evidence="22 23" key="1">
    <citation type="submission" date="2024-07" db="EMBL/GenBank/DDBJ databases">
        <title>Uliginosibacterium flavum JJ3220;KACC:17644.</title>
        <authorList>
            <person name="Kim M.K."/>
        </authorList>
    </citation>
    <scope>NUCLEOTIDE SEQUENCE [LARGE SCALE GENOMIC DNA]</scope>
    <source>
        <strain evidence="22 23">KACC:17644</strain>
    </source>
</reference>
<evidence type="ECO:0000256" key="12">
    <source>
        <dbReference type="ARBA" id="ARBA00023012"/>
    </source>
</evidence>
<keyword evidence="10 22" id="KW-0067">ATP-binding</keyword>
<feature type="domain" description="HAMP" evidence="20">
    <location>
        <begin position="178"/>
        <end position="231"/>
    </location>
</feature>
<dbReference type="PROSITE" id="PS50894">
    <property type="entry name" value="HPT"/>
    <property type="match status" value="1"/>
</dbReference>
<dbReference type="SUPFAM" id="SSF158472">
    <property type="entry name" value="HAMP domain-like"/>
    <property type="match status" value="1"/>
</dbReference>
<feature type="modified residue" description="Phosphohistidine" evidence="14">
    <location>
        <position position="709"/>
    </location>
</feature>
<dbReference type="Pfam" id="PF02518">
    <property type="entry name" value="HATPase_c"/>
    <property type="match status" value="1"/>
</dbReference>
<dbReference type="CDD" id="cd16922">
    <property type="entry name" value="HATPase_EvgS-ArcB-TorS-like"/>
    <property type="match status" value="1"/>
</dbReference>
<dbReference type="PROSITE" id="PS50109">
    <property type="entry name" value="HIS_KIN"/>
    <property type="match status" value="1"/>
</dbReference>
<dbReference type="PANTHER" id="PTHR45339:SF1">
    <property type="entry name" value="HYBRID SIGNAL TRANSDUCTION HISTIDINE KINASE J"/>
    <property type="match status" value="1"/>
</dbReference>
<dbReference type="InterPro" id="IPR003661">
    <property type="entry name" value="HisK_dim/P_dom"/>
</dbReference>
<dbReference type="PROSITE" id="PS50110">
    <property type="entry name" value="RESPONSE_REGULATORY"/>
    <property type="match status" value="1"/>
</dbReference>
<evidence type="ECO:0000259" key="19">
    <source>
        <dbReference type="PROSITE" id="PS50110"/>
    </source>
</evidence>
<dbReference type="SMART" id="SM00448">
    <property type="entry name" value="REC"/>
    <property type="match status" value="1"/>
</dbReference>
<evidence type="ECO:0000256" key="13">
    <source>
        <dbReference type="ARBA" id="ARBA00023136"/>
    </source>
</evidence>
<dbReference type="InterPro" id="IPR005467">
    <property type="entry name" value="His_kinase_dom"/>
</dbReference>
<dbReference type="CDD" id="cd06225">
    <property type="entry name" value="HAMP"/>
    <property type="match status" value="1"/>
</dbReference>
<evidence type="ECO:0000313" key="22">
    <source>
        <dbReference type="EMBL" id="MET7014893.1"/>
    </source>
</evidence>
<dbReference type="Gene3D" id="1.20.120.160">
    <property type="entry name" value="HPT domain"/>
    <property type="match status" value="1"/>
</dbReference>
<accession>A0ABV2TP25</accession>
<keyword evidence="6" id="KW-0808">Transferase</keyword>
<keyword evidence="13 17" id="KW-0472">Membrane</keyword>
<feature type="domain" description="Response regulatory" evidence="19">
    <location>
        <begin position="517"/>
        <end position="634"/>
    </location>
</feature>
<comment type="caution">
    <text evidence="22">The sequence shown here is derived from an EMBL/GenBank/DDBJ whole genome shotgun (WGS) entry which is preliminary data.</text>
</comment>
<dbReference type="Gene3D" id="1.10.287.130">
    <property type="match status" value="1"/>
</dbReference>
<dbReference type="GO" id="GO:0005524">
    <property type="term" value="F:ATP binding"/>
    <property type="evidence" value="ECO:0007669"/>
    <property type="project" value="UniProtKB-KW"/>
</dbReference>
<evidence type="ECO:0000256" key="17">
    <source>
        <dbReference type="SAM" id="Phobius"/>
    </source>
</evidence>
<feature type="modified residue" description="4-aspartylphosphate" evidence="15">
    <location>
        <position position="569"/>
    </location>
</feature>
<dbReference type="InterPro" id="IPR001789">
    <property type="entry name" value="Sig_transdc_resp-reg_receiver"/>
</dbReference>
<evidence type="ECO:0000256" key="2">
    <source>
        <dbReference type="ARBA" id="ARBA00004651"/>
    </source>
</evidence>
<organism evidence="22 23">
    <name type="scientific">Uliginosibacterium flavum</name>
    <dbReference type="NCBI Taxonomy" id="1396831"/>
    <lineage>
        <taxon>Bacteria</taxon>
        <taxon>Pseudomonadati</taxon>
        <taxon>Pseudomonadota</taxon>
        <taxon>Betaproteobacteria</taxon>
        <taxon>Rhodocyclales</taxon>
        <taxon>Zoogloeaceae</taxon>
        <taxon>Uliginosibacterium</taxon>
    </lineage>
</organism>
<comment type="subcellular location">
    <subcellularLocation>
        <location evidence="2">Cell membrane</location>
        <topology evidence="2">Multi-pass membrane protein</topology>
    </subcellularLocation>
</comment>
<gene>
    <name evidence="22" type="ORF">ABXR19_11890</name>
</gene>
<keyword evidence="16" id="KW-0175">Coiled coil</keyword>
<evidence type="ECO:0000313" key="23">
    <source>
        <dbReference type="Proteomes" id="UP001549691"/>
    </source>
</evidence>
<sequence length="771" mass="84059">MTGFFKRFVDQWEGSFRLRMMVAIMGGIMLAVSLYSGILFLRNAQVYEQEQKARAARLADLLAESLAHPMYEYNEMAVSAGVQALESHADVRRVKVIDSAGTVVMDRGEQVPGGEVLLSVTRNIVYSTPRQQREVGRIELSFSRSSLDAGLYRSMLETGAGGLLMALVTAAAALWMFRSSTRPLNQIAEGLDQLAAGNVGAALPAEGRTDEFGRMISAMHRFRSTIIERKQAEQAVYEADQRHRSELEQTVTQRTAQLAEAKDAAELANRAKSAFVANMSHEIRTPLNAVLGLARSVMRESHGRKAGVQAQQILEAGEHLLGVINEILDFSKLEAGKVVIDPHPFEFVSSIYKSLDLVRERARAKGLMLSSQLAPDLPGWVMGDQLRIEQILLNLLSNAVKFTEKGEISLAVTYAEQHVCFRVSDSGIGMNAEQLSRLFRPFEQADSSTTRRYGGSGLGLGISQSLAKQMGSEILVESTEGLGSVFTLRLLLEETPAEQDRASYLPLNQGPGLPGLRVLAAEDVEFNRVVLDDLLKFHGAEVVFAENGRIALDMLTQQGAQAFDVVLTDIQMPVMDGYELARLVTASFPGLPVIGLTAHAMREERERCLAAGMLAHVTKPIDEGLLIETLRKHTHSGLAAEAKAPPLGPTVSEPKALIDWNALLERYKGRSAFAEKLLGILLDTHGATPEKLRALVAQQDLESASRISHSLTSLAGSVEAGALSAAAVQADLSAREGRPDVAERMLALADELDALLQSLRERAETLESRLY</sequence>
<evidence type="ECO:0000256" key="14">
    <source>
        <dbReference type="PROSITE-ProRule" id="PRU00110"/>
    </source>
</evidence>
<evidence type="ECO:0000256" key="16">
    <source>
        <dbReference type="SAM" id="Coils"/>
    </source>
</evidence>
<evidence type="ECO:0000256" key="8">
    <source>
        <dbReference type="ARBA" id="ARBA00022741"/>
    </source>
</evidence>
<dbReference type="EMBL" id="JBEWZI010000011">
    <property type="protein sequence ID" value="MET7014893.1"/>
    <property type="molecule type" value="Genomic_DNA"/>
</dbReference>
<keyword evidence="23" id="KW-1185">Reference proteome</keyword>
<evidence type="ECO:0000259" key="20">
    <source>
        <dbReference type="PROSITE" id="PS50885"/>
    </source>
</evidence>
<keyword evidence="8" id="KW-0547">Nucleotide-binding</keyword>
<evidence type="ECO:0000256" key="4">
    <source>
        <dbReference type="ARBA" id="ARBA00022475"/>
    </source>
</evidence>
<keyword evidence="7 17" id="KW-0812">Transmembrane</keyword>
<keyword evidence="5 15" id="KW-0597">Phosphoprotein</keyword>
<dbReference type="PRINTS" id="PR00344">
    <property type="entry name" value="BCTRLSENSOR"/>
</dbReference>
<dbReference type="Pfam" id="PF00512">
    <property type="entry name" value="HisKA"/>
    <property type="match status" value="1"/>
</dbReference>
<dbReference type="Gene3D" id="3.30.565.10">
    <property type="entry name" value="Histidine kinase-like ATPase, C-terminal domain"/>
    <property type="match status" value="1"/>
</dbReference>
<dbReference type="Proteomes" id="UP001549691">
    <property type="component" value="Unassembled WGS sequence"/>
</dbReference>
<keyword evidence="9" id="KW-0418">Kinase</keyword>
<evidence type="ECO:0000256" key="1">
    <source>
        <dbReference type="ARBA" id="ARBA00000085"/>
    </source>
</evidence>
<dbReference type="SUPFAM" id="SSF52172">
    <property type="entry name" value="CheY-like"/>
    <property type="match status" value="1"/>
</dbReference>
<comment type="catalytic activity">
    <reaction evidence="1">
        <text>ATP + protein L-histidine = ADP + protein N-phospho-L-histidine.</text>
        <dbReference type="EC" id="2.7.13.3"/>
    </reaction>
</comment>
<dbReference type="RefSeq" id="WP_354601352.1">
    <property type="nucleotide sequence ID" value="NZ_JBEWZI010000011.1"/>
</dbReference>
<name>A0ABV2TP25_9RHOO</name>
<dbReference type="SMART" id="SM00304">
    <property type="entry name" value="HAMP"/>
    <property type="match status" value="1"/>
</dbReference>
<dbReference type="Gene3D" id="3.40.50.2300">
    <property type="match status" value="1"/>
</dbReference>
<evidence type="ECO:0000259" key="18">
    <source>
        <dbReference type="PROSITE" id="PS50109"/>
    </source>
</evidence>